<dbReference type="EMBL" id="LDUG01000056">
    <property type="protein sequence ID" value="KVW92640.1"/>
    <property type="molecule type" value="Genomic_DNA"/>
</dbReference>
<reference evidence="2 3" key="1">
    <citation type="journal article" date="2015" name="Appl. Environ. Microbiol.">
        <title>Aerobic and Anaerobic Thiosulfate Oxidation by a Cold-Adapted, Subglacial Chemoautotroph.</title>
        <authorList>
            <person name="Harrold Z.R."/>
            <person name="Skidmore M.L."/>
            <person name="Hamilton T.L."/>
            <person name="Desch L."/>
            <person name="Amada K."/>
            <person name="van Gelder W."/>
            <person name="Glover K."/>
            <person name="Roden E.E."/>
            <person name="Boyd E.S."/>
        </authorList>
    </citation>
    <scope>NUCLEOTIDE SEQUENCE [LARGE SCALE GENOMIC DNA]</scope>
    <source>
        <strain evidence="2 3">RG</strain>
    </source>
</reference>
<dbReference type="InterPro" id="IPR056638">
    <property type="entry name" value="DUF7736"/>
</dbReference>
<name>A0A106BHU3_THIDE</name>
<accession>A0A106BHU3</accession>
<feature type="domain" description="DUF7736" evidence="1">
    <location>
        <begin position="10"/>
        <end position="68"/>
    </location>
</feature>
<comment type="caution">
    <text evidence="2">The sequence shown here is derived from an EMBL/GenBank/DDBJ whole genome shotgun (WGS) entry which is preliminary data.</text>
</comment>
<dbReference type="Proteomes" id="UP000064243">
    <property type="component" value="Unassembled WGS sequence"/>
</dbReference>
<keyword evidence="3" id="KW-1185">Reference proteome</keyword>
<dbReference type="PATRIC" id="fig|36861.3.peg.3025"/>
<organism evidence="2 3">
    <name type="scientific">Thiobacillus denitrificans</name>
    <dbReference type="NCBI Taxonomy" id="36861"/>
    <lineage>
        <taxon>Bacteria</taxon>
        <taxon>Pseudomonadati</taxon>
        <taxon>Pseudomonadota</taxon>
        <taxon>Betaproteobacteria</taxon>
        <taxon>Nitrosomonadales</taxon>
        <taxon>Thiobacillaceae</taxon>
        <taxon>Thiobacillus</taxon>
    </lineage>
</organism>
<gene>
    <name evidence="2" type="ORF">ABW22_15805</name>
</gene>
<evidence type="ECO:0000313" key="2">
    <source>
        <dbReference type="EMBL" id="KVW92640.1"/>
    </source>
</evidence>
<dbReference type="Pfam" id="PF24875">
    <property type="entry name" value="DUF7736"/>
    <property type="match status" value="1"/>
</dbReference>
<sequence>MLNHLEITMDIQRLRNLTTGRLHTEIGHVYEDLEAITGERGLMTHMLPRAARAIEPWLREHVSDPRFWDGEYDTTHIGEHVLPEPTTDDRAAMLERYKAQPNPLEGKDVIAVHV</sequence>
<proteinExistence type="predicted"/>
<evidence type="ECO:0000313" key="3">
    <source>
        <dbReference type="Proteomes" id="UP000064243"/>
    </source>
</evidence>
<dbReference type="AlphaFoldDB" id="A0A106BHU3"/>
<protein>
    <recommendedName>
        <fullName evidence="1">DUF7736 domain-containing protein</fullName>
    </recommendedName>
</protein>
<evidence type="ECO:0000259" key="1">
    <source>
        <dbReference type="Pfam" id="PF24875"/>
    </source>
</evidence>